<dbReference type="Ensembl" id="ENSJJAT00000028293.1">
    <property type="protein sequence ID" value="ENSJJAP00000021737.1"/>
    <property type="gene ID" value="ENSJJAG00000021973.1"/>
</dbReference>
<evidence type="ECO:0000256" key="8">
    <source>
        <dbReference type="ARBA" id="ARBA00022840"/>
    </source>
</evidence>
<evidence type="ECO:0000313" key="16">
    <source>
        <dbReference type="Ensembl" id="ENSJJAP00000021737.1"/>
    </source>
</evidence>
<dbReference type="PANTHER" id="PTHR24346:SF36">
    <property type="entry name" value="SERINE_THREONINE-PROTEIN KINASE BRSK1 ISOFORM X1-RELATED"/>
    <property type="match status" value="1"/>
</dbReference>
<evidence type="ECO:0000259" key="15">
    <source>
        <dbReference type="PROSITE" id="PS50011"/>
    </source>
</evidence>
<keyword evidence="7" id="KW-0418">Kinase</keyword>
<dbReference type="SUPFAM" id="SSF56112">
    <property type="entry name" value="Protein kinase-like (PK-like)"/>
    <property type="match status" value="1"/>
</dbReference>
<evidence type="ECO:0000256" key="7">
    <source>
        <dbReference type="ARBA" id="ARBA00022777"/>
    </source>
</evidence>
<comment type="catalytic activity">
    <reaction evidence="11">
        <text>L-threonyl-[protein] + ATP = O-phospho-L-threonyl-[protein] + ADP + H(+)</text>
        <dbReference type="Rhea" id="RHEA:46608"/>
        <dbReference type="Rhea" id="RHEA-COMP:11060"/>
        <dbReference type="Rhea" id="RHEA-COMP:11605"/>
        <dbReference type="ChEBI" id="CHEBI:15378"/>
        <dbReference type="ChEBI" id="CHEBI:30013"/>
        <dbReference type="ChEBI" id="CHEBI:30616"/>
        <dbReference type="ChEBI" id="CHEBI:61977"/>
        <dbReference type="ChEBI" id="CHEBI:456216"/>
        <dbReference type="EC" id="2.7.11.1"/>
    </reaction>
</comment>
<evidence type="ECO:0000313" key="17">
    <source>
        <dbReference type="Proteomes" id="UP000694385"/>
    </source>
</evidence>
<dbReference type="GeneTree" id="ENSGT00940000161254"/>
<dbReference type="GO" id="GO:0035556">
    <property type="term" value="P:intracellular signal transduction"/>
    <property type="evidence" value="ECO:0007669"/>
    <property type="project" value="TreeGrafter"/>
</dbReference>
<evidence type="ECO:0000256" key="12">
    <source>
        <dbReference type="ARBA" id="ARBA00048291"/>
    </source>
</evidence>
<dbReference type="Pfam" id="PF21115">
    <property type="entry name" value="UBA_BRSK"/>
    <property type="match status" value="1"/>
</dbReference>
<evidence type="ECO:0000256" key="9">
    <source>
        <dbReference type="ARBA" id="ARBA00022842"/>
    </source>
</evidence>
<evidence type="ECO:0000256" key="14">
    <source>
        <dbReference type="ARBA" id="ARBA00048878"/>
    </source>
</evidence>
<evidence type="ECO:0000256" key="5">
    <source>
        <dbReference type="ARBA" id="ARBA00022723"/>
    </source>
</evidence>
<dbReference type="GO" id="GO:0005737">
    <property type="term" value="C:cytoplasm"/>
    <property type="evidence" value="ECO:0007669"/>
    <property type="project" value="TreeGrafter"/>
</dbReference>
<evidence type="ECO:0000256" key="1">
    <source>
        <dbReference type="ARBA" id="ARBA00001946"/>
    </source>
</evidence>
<reference evidence="16" key="1">
    <citation type="submission" date="2025-08" db="UniProtKB">
        <authorList>
            <consortium name="Ensembl"/>
        </authorList>
    </citation>
    <scope>IDENTIFICATION</scope>
</reference>
<sequence>EGGGSRRTPCIFNLSPGLVKLGVHCITGQKVAVKIVNREKLSESVLMKVEREIAILKLIEHPHVLKLHDVYENKKYLYLVLEHVSGGELFDYLVKKGRLTPKEARKFFRQIVSALDFCHSYSICHRDLKPENLLLDEKNNIRIADFGMASLQVGDSLLETSCGSPHYACPEVIKGEKYDGRRADMWSCGVILFALLVPLQTNSKCMYPFFCASGLCGYWGIEPRSLGGCWFLEGVTHLSSGGKHEPDPCLEPAPGRRVAMRSLPSNGELDPDVLESMASLGCFRDRERLHRELRSEE</sequence>
<proteinExistence type="inferred from homology"/>
<reference evidence="16" key="2">
    <citation type="submission" date="2025-09" db="UniProtKB">
        <authorList>
            <consortium name="Ensembl"/>
        </authorList>
    </citation>
    <scope>IDENTIFICATION</scope>
</reference>
<dbReference type="AlphaFoldDB" id="A0A8C5LEJ0"/>
<protein>
    <submittedName>
        <fullName evidence="16">BR serine/threonine kinase 1</fullName>
    </submittedName>
</protein>
<dbReference type="InterPro" id="IPR008271">
    <property type="entry name" value="Ser/Thr_kinase_AS"/>
</dbReference>
<comment type="catalytic activity">
    <reaction evidence="12">
        <text>L-seryl-[tau protein] + ATP = O-phospho-L-seryl-[tau protein] + ADP + H(+)</text>
        <dbReference type="Rhea" id="RHEA:12801"/>
        <dbReference type="Rhea" id="RHEA-COMP:13701"/>
        <dbReference type="Rhea" id="RHEA-COMP:13702"/>
        <dbReference type="ChEBI" id="CHEBI:15378"/>
        <dbReference type="ChEBI" id="CHEBI:29999"/>
        <dbReference type="ChEBI" id="CHEBI:30616"/>
        <dbReference type="ChEBI" id="CHEBI:83421"/>
        <dbReference type="ChEBI" id="CHEBI:456216"/>
        <dbReference type="EC" id="2.7.11.26"/>
    </reaction>
</comment>
<dbReference type="SMART" id="SM00220">
    <property type="entry name" value="S_TKc"/>
    <property type="match status" value="1"/>
</dbReference>
<evidence type="ECO:0000256" key="6">
    <source>
        <dbReference type="ARBA" id="ARBA00022741"/>
    </source>
</evidence>
<comment type="catalytic activity">
    <reaction evidence="14">
        <text>L-threonyl-[tau protein] + ATP = O-phospho-L-threonyl-[tau protein] + ADP + H(+)</text>
        <dbReference type="Rhea" id="RHEA:53904"/>
        <dbReference type="Rhea" id="RHEA-COMP:13703"/>
        <dbReference type="Rhea" id="RHEA-COMP:13704"/>
        <dbReference type="ChEBI" id="CHEBI:15378"/>
        <dbReference type="ChEBI" id="CHEBI:30013"/>
        <dbReference type="ChEBI" id="CHEBI:30616"/>
        <dbReference type="ChEBI" id="CHEBI:61977"/>
        <dbReference type="ChEBI" id="CHEBI:456216"/>
        <dbReference type="EC" id="2.7.11.26"/>
    </reaction>
</comment>
<evidence type="ECO:0000256" key="3">
    <source>
        <dbReference type="ARBA" id="ARBA00022527"/>
    </source>
</evidence>
<keyword evidence="5" id="KW-0479">Metal-binding</keyword>
<evidence type="ECO:0000256" key="13">
    <source>
        <dbReference type="ARBA" id="ARBA00048679"/>
    </source>
</evidence>
<evidence type="ECO:0000256" key="11">
    <source>
        <dbReference type="ARBA" id="ARBA00047899"/>
    </source>
</evidence>
<dbReference type="GO" id="GO:0005524">
    <property type="term" value="F:ATP binding"/>
    <property type="evidence" value="ECO:0007669"/>
    <property type="project" value="UniProtKB-KW"/>
</dbReference>
<name>A0A8C5LEJ0_JACJA</name>
<dbReference type="GO" id="GO:0007399">
    <property type="term" value="P:nervous system development"/>
    <property type="evidence" value="ECO:0007669"/>
    <property type="project" value="UniProtKB-KW"/>
</dbReference>
<dbReference type="Proteomes" id="UP000694385">
    <property type="component" value="Unassembled WGS sequence"/>
</dbReference>
<evidence type="ECO:0000256" key="10">
    <source>
        <dbReference type="ARBA" id="ARBA00022902"/>
    </source>
</evidence>
<comment type="catalytic activity">
    <reaction evidence="13">
        <text>L-seryl-[protein] + ATP = O-phospho-L-seryl-[protein] + ADP + H(+)</text>
        <dbReference type="Rhea" id="RHEA:17989"/>
        <dbReference type="Rhea" id="RHEA-COMP:9863"/>
        <dbReference type="Rhea" id="RHEA-COMP:11604"/>
        <dbReference type="ChEBI" id="CHEBI:15378"/>
        <dbReference type="ChEBI" id="CHEBI:29999"/>
        <dbReference type="ChEBI" id="CHEBI:30616"/>
        <dbReference type="ChEBI" id="CHEBI:83421"/>
        <dbReference type="ChEBI" id="CHEBI:456216"/>
        <dbReference type="EC" id="2.7.11.1"/>
    </reaction>
</comment>
<dbReference type="InterPro" id="IPR000719">
    <property type="entry name" value="Prot_kinase_dom"/>
</dbReference>
<comment type="cofactor">
    <cofactor evidence="1">
        <name>Mg(2+)</name>
        <dbReference type="ChEBI" id="CHEBI:18420"/>
    </cofactor>
</comment>
<dbReference type="PANTHER" id="PTHR24346">
    <property type="entry name" value="MAP/MICROTUBULE AFFINITY-REGULATING KINASE"/>
    <property type="match status" value="1"/>
</dbReference>
<dbReference type="PROSITE" id="PS50011">
    <property type="entry name" value="PROTEIN_KINASE_DOM"/>
    <property type="match status" value="1"/>
</dbReference>
<organism evidence="16 17">
    <name type="scientific">Jaculus jaculus</name>
    <name type="common">Lesser Egyptian jerboa</name>
    <dbReference type="NCBI Taxonomy" id="51337"/>
    <lineage>
        <taxon>Eukaryota</taxon>
        <taxon>Metazoa</taxon>
        <taxon>Chordata</taxon>
        <taxon>Craniata</taxon>
        <taxon>Vertebrata</taxon>
        <taxon>Euteleostomi</taxon>
        <taxon>Mammalia</taxon>
        <taxon>Eutheria</taxon>
        <taxon>Euarchontoglires</taxon>
        <taxon>Glires</taxon>
        <taxon>Rodentia</taxon>
        <taxon>Myomorpha</taxon>
        <taxon>Dipodoidea</taxon>
        <taxon>Dipodidae</taxon>
        <taxon>Dipodinae</taxon>
        <taxon>Jaculus</taxon>
    </lineage>
</organism>
<keyword evidence="6" id="KW-0547">Nucleotide-binding</keyword>
<dbReference type="PROSITE" id="PS00108">
    <property type="entry name" value="PROTEIN_KINASE_ST"/>
    <property type="match status" value="1"/>
</dbReference>
<evidence type="ECO:0000256" key="4">
    <source>
        <dbReference type="ARBA" id="ARBA00022679"/>
    </source>
</evidence>
<gene>
    <name evidence="16" type="primary">Brsk1</name>
</gene>
<dbReference type="GO" id="GO:0050321">
    <property type="term" value="F:tau-protein kinase activity"/>
    <property type="evidence" value="ECO:0007669"/>
    <property type="project" value="UniProtKB-EC"/>
</dbReference>
<keyword evidence="4" id="KW-0808">Transferase</keyword>
<dbReference type="FunFam" id="1.10.510.10:FF:000571">
    <property type="entry name" value="Maternal embryonic leucine zipper kinase"/>
    <property type="match status" value="1"/>
</dbReference>
<keyword evidence="3" id="KW-0723">Serine/threonine-protein kinase</keyword>
<comment type="similarity">
    <text evidence="2">Belongs to the protein kinase superfamily. CAMK Ser/Thr protein kinase family. SNF1 subfamily.</text>
</comment>
<dbReference type="GO" id="GO:0046872">
    <property type="term" value="F:metal ion binding"/>
    <property type="evidence" value="ECO:0007669"/>
    <property type="project" value="UniProtKB-KW"/>
</dbReference>
<accession>A0A8C5LEJ0</accession>
<keyword evidence="10" id="KW-0524">Neurogenesis</keyword>
<dbReference type="InterPro" id="IPR048622">
    <property type="entry name" value="BRSK1_2-like_UBA"/>
</dbReference>
<dbReference type="Gene3D" id="1.10.510.10">
    <property type="entry name" value="Transferase(Phosphotransferase) domain 1"/>
    <property type="match status" value="1"/>
</dbReference>
<dbReference type="Pfam" id="PF00069">
    <property type="entry name" value="Pkinase"/>
    <property type="match status" value="1"/>
</dbReference>
<keyword evidence="9" id="KW-0460">Magnesium</keyword>
<keyword evidence="8" id="KW-0067">ATP-binding</keyword>
<evidence type="ECO:0000256" key="2">
    <source>
        <dbReference type="ARBA" id="ARBA00006234"/>
    </source>
</evidence>
<dbReference type="FunFam" id="3.30.200.20:FF:000003">
    <property type="entry name" value="Non-specific serine/threonine protein kinase"/>
    <property type="match status" value="1"/>
</dbReference>
<feature type="domain" description="Protein kinase" evidence="15">
    <location>
        <begin position="1"/>
        <end position="273"/>
    </location>
</feature>
<dbReference type="InterPro" id="IPR011009">
    <property type="entry name" value="Kinase-like_dom_sf"/>
</dbReference>
<keyword evidence="17" id="KW-1185">Reference proteome</keyword>